<dbReference type="CDD" id="cd09105">
    <property type="entry name" value="PLDc_vPLD1_2_like_2"/>
    <property type="match status" value="1"/>
</dbReference>
<dbReference type="InterPro" id="IPR025202">
    <property type="entry name" value="PLD-like_dom"/>
</dbReference>
<evidence type="ECO:0000256" key="5">
    <source>
        <dbReference type="ARBA" id="ARBA00022525"/>
    </source>
</evidence>
<name>A0A6P1SWI1_9RHOB</name>
<dbReference type="GO" id="GO:0005576">
    <property type="term" value="C:extracellular region"/>
    <property type="evidence" value="ECO:0007669"/>
    <property type="project" value="UniProtKB-SubCell"/>
</dbReference>
<feature type="domain" description="PLD phosphodiesterase" evidence="10">
    <location>
        <begin position="185"/>
        <end position="212"/>
    </location>
</feature>
<keyword evidence="8" id="KW-0443">Lipid metabolism</keyword>
<evidence type="ECO:0000256" key="1">
    <source>
        <dbReference type="ARBA" id="ARBA00000798"/>
    </source>
</evidence>
<dbReference type="PROSITE" id="PS50035">
    <property type="entry name" value="PLD"/>
    <property type="match status" value="2"/>
</dbReference>
<evidence type="ECO:0000256" key="6">
    <source>
        <dbReference type="ARBA" id="ARBA00022737"/>
    </source>
</evidence>
<protein>
    <recommendedName>
        <fullName evidence="4">Phospholipase D</fullName>
    </recommendedName>
    <alternativeName>
        <fullName evidence="9">Choline phosphatase</fullName>
    </alternativeName>
</protein>
<feature type="domain" description="PLD phosphodiesterase" evidence="10">
    <location>
        <begin position="394"/>
        <end position="421"/>
    </location>
</feature>
<dbReference type="PANTHER" id="PTHR18896:SF76">
    <property type="entry name" value="PHOSPHOLIPASE"/>
    <property type="match status" value="1"/>
</dbReference>
<comment type="catalytic activity">
    <reaction evidence="1">
        <text>a 1,2-diacyl-sn-glycero-3-phosphocholine + H2O = a 1,2-diacyl-sn-glycero-3-phosphate + choline + H(+)</text>
        <dbReference type="Rhea" id="RHEA:14445"/>
        <dbReference type="ChEBI" id="CHEBI:15354"/>
        <dbReference type="ChEBI" id="CHEBI:15377"/>
        <dbReference type="ChEBI" id="CHEBI:15378"/>
        <dbReference type="ChEBI" id="CHEBI:57643"/>
        <dbReference type="ChEBI" id="CHEBI:58608"/>
        <dbReference type="EC" id="3.1.4.4"/>
    </reaction>
</comment>
<reference evidence="11 12" key="1">
    <citation type="submission" date="2019-12" db="EMBL/GenBank/DDBJ databases">
        <title>Complete genome sequence of Algicella marina strain 9Alg 56(T) isolated from the red alga Tichocarpus crinitus.</title>
        <authorList>
            <person name="Kim S.-G."/>
            <person name="Nedashkovskaya O.I."/>
        </authorList>
    </citation>
    <scope>NUCLEOTIDE SEQUENCE [LARGE SCALE GENOMIC DNA]</scope>
    <source>
        <strain evidence="11 12">9Alg 56</strain>
    </source>
</reference>
<accession>A0A6P1SWI1</accession>
<keyword evidence="6" id="KW-0677">Repeat</keyword>
<dbReference type="InterPro" id="IPR001736">
    <property type="entry name" value="PLipase_D/transphosphatidylase"/>
</dbReference>
<dbReference type="Proteomes" id="UP000464495">
    <property type="component" value="Chromosome"/>
</dbReference>
<gene>
    <name evidence="11" type="ORF">GO499_07410</name>
</gene>
<evidence type="ECO:0000313" key="12">
    <source>
        <dbReference type="Proteomes" id="UP000464495"/>
    </source>
</evidence>
<evidence type="ECO:0000256" key="2">
    <source>
        <dbReference type="ARBA" id="ARBA00003145"/>
    </source>
</evidence>
<comment type="subcellular location">
    <subcellularLocation>
        <location evidence="3">Secreted</location>
    </subcellularLocation>
</comment>
<evidence type="ECO:0000256" key="4">
    <source>
        <dbReference type="ARBA" id="ARBA00018392"/>
    </source>
</evidence>
<keyword evidence="7" id="KW-0378">Hydrolase</keyword>
<evidence type="ECO:0000256" key="8">
    <source>
        <dbReference type="ARBA" id="ARBA00023098"/>
    </source>
</evidence>
<dbReference type="Gene3D" id="3.30.870.10">
    <property type="entry name" value="Endonuclease Chain A"/>
    <property type="match status" value="2"/>
</dbReference>
<proteinExistence type="predicted"/>
<dbReference type="PANTHER" id="PTHR18896">
    <property type="entry name" value="PHOSPHOLIPASE D"/>
    <property type="match status" value="1"/>
</dbReference>
<dbReference type="KEGG" id="amaq:GO499_07410"/>
<dbReference type="EMBL" id="CP046620">
    <property type="protein sequence ID" value="QHQ35034.1"/>
    <property type="molecule type" value="Genomic_DNA"/>
</dbReference>
<evidence type="ECO:0000313" key="11">
    <source>
        <dbReference type="EMBL" id="QHQ35034.1"/>
    </source>
</evidence>
<dbReference type="InterPro" id="IPR015679">
    <property type="entry name" value="PLipase_D_fam"/>
</dbReference>
<dbReference type="AlphaFoldDB" id="A0A6P1SWI1"/>
<dbReference type="SMART" id="SM00155">
    <property type="entry name" value="PLDc"/>
    <property type="match status" value="2"/>
</dbReference>
<organism evidence="11 12">
    <name type="scientific">Algicella marina</name>
    <dbReference type="NCBI Taxonomy" id="2683284"/>
    <lineage>
        <taxon>Bacteria</taxon>
        <taxon>Pseudomonadati</taxon>
        <taxon>Pseudomonadota</taxon>
        <taxon>Alphaproteobacteria</taxon>
        <taxon>Rhodobacterales</taxon>
        <taxon>Paracoccaceae</taxon>
        <taxon>Algicella</taxon>
    </lineage>
</organism>
<evidence type="ECO:0000256" key="3">
    <source>
        <dbReference type="ARBA" id="ARBA00004613"/>
    </source>
</evidence>
<dbReference type="GO" id="GO:0009395">
    <property type="term" value="P:phospholipid catabolic process"/>
    <property type="evidence" value="ECO:0007669"/>
    <property type="project" value="TreeGrafter"/>
</dbReference>
<sequence length="510" mass="56643">MSVETFKTLFTAAEAFPALEGLFLEARSEIRAGFRIFDLDTRLRSERARAIGRTWYDLMFNTLERGVDIHFTLSDFDAIAGPDLHRGTWTSAAQFYSLAEETRDFNGTLYFNTALHPAKSGILPRIAFSPLVRRRLARQIAELNAMPAEERKGELAVRPGLNRLVHEDEDGTLRQRRRPFFPTVSPATHHQKLAVADGEKLIIGGIDVDERRYDTPEHERPAEETWQDISALVTGPVAADAADHLATFVDAAHPPPPGSAFLKTQSEPHRKRLLGLAPQMVCNQMEEATCELIASARQLIYLETQFFRSRVISRVLADAAHANPELGLILIIPAAPEDVAFEGKTGLDARYGEYLQARAVRRVRRAFGNRAFIGMPLQPVRSTSDGRDAAHGSPIIYIHSKLTIADETGAILSSANLNGRSMRWDTEAGLRLEDPAHVRELRSRAFAHWLPENPAPEYFGLRSAVTNWRSLATANIAKAPEDRQGFLAPYSVRAAEEFGSPAPGIPEDSL</sequence>
<comment type="function">
    <text evidence="2">Could be a virulence factor.</text>
</comment>
<keyword evidence="5" id="KW-0964">Secreted</keyword>
<keyword evidence="12" id="KW-1185">Reference proteome</keyword>
<evidence type="ECO:0000256" key="7">
    <source>
        <dbReference type="ARBA" id="ARBA00022801"/>
    </source>
</evidence>
<dbReference type="GO" id="GO:0004630">
    <property type="term" value="F:phospholipase D activity"/>
    <property type="evidence" value="ECO:0007669"/>
    <property type="project" value="UniProtKB-EC"/>
</dbReference>
<dbReference type="Pfam" id="PF13091">
    <property type="entry name" value="PLDc_2"/>
    <property type="match status" value="1"/>
</dbReference>
<evidence type="ECO:0000259" key="10">
    <source>
        <dbReference type="PROSITE" id="PS50035"/>
    </source>
</evidence>
<dbReference type="SUPFAM" id="SSF56024">
    <property type="entry name" value="Phospholipase D/nuclease"/>
    <property type="match status" value="2"/>
</dbReference>
<dbReference type="RefSeq" id="WP_161861599.1">
    <property type="nucleotide sequence ID" value="NZ_CP046620.1"/>
</dbReference>
<evidence type="ECO:0000256" key="9">
    <source>
        <dbReference type="ARBA" id="ARBA00029594"/>
    </source>
</evidence>